<comment type="subcellular location">
    <subcellularLocation>
        <location evidence="1">Membrane</location>
    </subcellularLocation>
</comment>
<gene>
    <name evidence="7" type="ORF">C1E23_11400</name>
</gene>
<dbReference type="AlphaFoldDB" id="A0A4Q7IN39"/>
<evidence type="ECO:0000313" key="7">
    <source>
        <dbReference type="EMBL" id="RZQ52959.1"/>
    </source>
</evidence>
<proteinExistence type="predicted"/>
<keyword evidence="3 5" id="KW-1133">Transmembrane helix</keyword>
<evidence type="ECO:0000256" key="5">
    <source>
        <dbReference type="SAM" id="Phobius"/>
    </source>
</evidence>
<keyword evidence="2 5" id="KW-0812">Transmembrane</keyword>
<name>A0A4Q7IN39_9GAMM</name>
<evidence type="ECO:0000256" key="4">
    <source>
        <dbReference type="ARBA" id="ARBA00023136"/>
    </source>
</evidence>
<feature type="domain" description="HemY N-terminal" evidence="6">
    <location>
        <begin position="26"/>
        <end position="132"/>
    </location>
</feature>
<protein>
    <submittedName>
        <fullName evidence="7">Heme biosynthesis protein</fullName>
    </submittedName>
</protein>
<dbReference type="Proteomes" id="UP000291338">
    <property type="component" value="Unassembled WGS sequence"/>
</dbReference>
<evidence type="ECO:0000313" key="8">
    <source>
        <dbReference type="Proteomes" id="UP000291338"/>
    </source>
</evidence>
<evidence type="ECO:0000256" key="2">
    <source>
        <dbReference type="ARBA" id="ARBA00022692"/>
    </source>
</evidence>
<dbReference type="InterPro" id="IPR010817">
    <property type="entry name" value="HemY_N"/>
</dbReference>
<reference evidence="7 8" key="1">
    <citation type="submission" date="2018-01" db="EMBL/GenBank/DDBJ databases">
        <title>Co-occurrence of chitin degradation, pigmentation and bioactivity in marine Pseudoalteromonas.</title>
        <authorList>
            <person name="Paulsen S."/>
            <person name="Gram L."/>
            <person name="Machado H."/>
        </authorList>
    </citation>
    <scope>NUCLEOTIDE SEQUENCE [LARGE SCALE GENOMIC DNA]</scope>
    <source>
        <strain evidence="7 8">S3898</strain>
    </source>
</reference>
<dbReference type="Pfam" id="PF07219">
    <property type="entry name" value="HemY_N"/>
    <property type="match status" value="1"/>
</dbReference>
<evidence type="ECO:0000256" key="3">
    <source>
        <dbReference type="ARBA" id="ARBA00022989"/>
    </source>
</evidence>
<sequence length="368" mass="41134">MIRWILAFIIVAISLAASHALIDEKGYVLIALGNTTIEGTIISFLVWASICFTVLYLMFITLRALLRMYGKTTGFWRGKKALQAQQVWLQGLWASINDDAAVVQSTFNKGQAPEEWQDAQQALLAKAALQQGDKAQALAHLQSISDAAQSRVPKLWLDANQNEQALALLDAPMAEKKPTQAAVSSYLAGLLKAEKYAELAAAINQHYKRLDWSQAQWQAFMARWFNANVELAIGQFEQLPKALKVQSEALYMQSQARAGQWQNLLPTLQKWLKKGQYQAFADVVVYAKNPDIKLRSSLQDALKKHPEQPQLLFAMGCLANAAGEYELAAKVFDNCQLTELDKAQLKPVQNSYEQTQQFQKAYLLLAAK</sequence>
<feature type="transmembrane region" description="Helical" evidence="5">
    <location>
        <begin position="44"/>
        <end position="66"/>
    </location>
</feature>
<accession>A0A4Q7IN39</accession>
<organism evidence="7 8">
    <name type="scientific">Pseudoalteromonas phenolica</name>
    <dbReference type="NCBI Taxonomy" id="161398"/>
    <lineage>
        <taxon>Bacteria</taxon>
        <taxon>Pseudomonadati</taxon>
        <taxon>Pseudomonadota</taxon>
        <taxon>Gammaproteobacteria</taxon>
        <taxon>Alteromonadales</taxon>
        <taxon>Pseudoalteromonadaceae</taxon>
        <taxon>Pseudoalteromonas</taxon>
    </lineage>
</organism>
<dbReference type="GO" id="GO:0016020">
    <property type="term" value="C:membrane"/>
    <property type="evidence" value="ECO:0007669"/>
    <property type="project" value="UniProtKB-SubCell"/>
</dbReference>
<dbReference type="RefSeq" id="WP_130255685.1">
    <property type="nucleotide sequence ID" value="NZ_PPSX01000038.1"/>
</dbReference>
<comment type="caution">
    <text evidence="7">The sequence shown here is derived from an EMBL/GenBank/DDBJ whole genome shotgun (WGS) entry which is preliminary data.</text>
</comment>
<dbReference type="EMBL" id="PPSX01000038">
    <property type="protein sequence ID" value="RZQ52959.1"/>
    <property type="molecule type" value="Genomic_DNA"/>
</dbReference>
<evidence type="ECO:0000256" key="1">
    <source>
        <dbReference type="ARBA" id="ARBA00004370"/>
    </source>
</evidence>
<evidence type="ECO:0000259" key="6">
    <source>
        <dbReference type="Pfam" id="PF07219"/>
    </source>
</evidence>
<keyword evidence="4 5" id="KW-0472">Membrane</keyword>